<name>A0A0J8B8E6_BETVV</name>
<gene>
    <name evidence="1" type="ORF">BVRB_5g126370</name>
</gene>
<dbReference type="Gramene" id="KMS97524">
    <property type="protein sequence ID" value="KMS97524"/>
    <property type="gene ID" value="BVRB_5g126370"/>
</dbReference>
<keyword evidence="2" id="KW-1185">Reference proteome</keyword>
<accession>A0A0J8B8E6</accession>
<evidence type="ECO:0000313" key="2">
    <source>
        <dbReference type="Proteomes" id="UP000035740"/>
    </source>
</evidence>
<evidence type="ECO:0000313" key="1">
    <source>
        <dbReference type="EMBL" id="KMS97524.1"/>
    </source>
</evidence>
<organism evidence="1 2">
    <name type="scientific">Beta vulgaris subsp. vulgaris</name>
    <name type="common">Beet</name>
    <dbReference type="NCBI Taxonomy" id="3555"/>
    <lineage>
        <taxon>Eukaryota</taxon>
        <taxon>Viridiplantae</taxon>
        <taxon>Streptophyta</taxon>
        <taxon>Embryophyta</taxon>
        <taxon>Tracheophyta</taxon>
        <taxon>Spermatophyta</taxon>
        <taxon>Magnoliopsida</taxon>
        <taxon>eudicotyledons</taxon>
        <taxon>Gunneridae</taxon>
        <taxon>Pentapetalae</taxon>
        <taxon>Caryophyllales</taxon>
        <taxon>Chenopodiaceae</taxon>
        <taxon>Betoideae</taxon>
        <taxon>Beta</taxon>
    </lineage>
</organism>
<reference evidence="1 2" key="1">
    <citation type="journal article" date="2014" name="Nature">
        <title>The genome of the recently domesticated crop plant sugar beet (Beta vulgaris).</title>
        <authorList>
            <person name="Dohm J.C."/>
            <person name="Minoche A.E."/>
            <person name="Holtgrawe D."/>
            <person name="Capella-Gutierrez S."/>
            <person name="Zakrzewski F."/>
            <person name="Tafer H."/>
            <person name="Rupp O."/>
            <person name="Sorensen T.R."/>
            <person name="Stracke R."/>
            <person name="Reinhardt R."/>
            <person name="Goesmann A."/>
            <person name="Kraft T."/>
            <person name="Schulz B."/>
            <person name="Stadler P.F."/>
            <person name="Schmidt T."/>
            <person name="Gabaldon T."/>
            <person name="Lehrach H."/>
            <person name="Weisshaar B."/>
            <person name="Himmelbauer H."/>
        </authorList>
    </citation>
    <scope>NUCLEOTIDE SEQUENCE [LARGE SCALE GENOMIC DNA]</scope>
    <source>
        <tissue evidence="1">Taproot</tissue>
    </source>
</reference>
<dbReference type="AlphaFoldDB" id="A0A0J8B8E6"/>
<dbReference type="EMBL" id="KQ090308">
    <property type="protein sequence ID" value="KMS97524.1"/>
    <property type="molecule type" value="Genomic_DNA"/>
</dbReference>
<sequence length="85" mass="9645">MLAKEDKDVCTQKIEILQLQKGCPDCFYNSFGQSFKSEGVWDCVIVWDGGTGYYLLSSFAAVFEISVLKFCRLQPCKHPLKEQGK</sequence>
<protein>
    <submittedName>
        <fullName evidence="1">Uncharacterized protein</fullName>
    </submittedName>
</protein>
<proteinExistence type="predicted"/>
<dbReference type="Proteomes" id="UP000035740">
    <property type="component" value="Unassembled WGS sequence"/>
</dbReference>